<dbReference type="PROSITE" id="PS00893">
    <property type="entry name" value="NUDIX_BOX"/>
    <property type="match status" value="1"/>
</dbReference>
<dbReference type="Proteomes" id="UP000660262">
    <property type="component" value="Unassembled WGS sequence"/>
</dbReference>
<comment type="similarity">
    <text evidence="2">Belongs to the Nudix hydrolase family.</text>
</comment>
<dbReference type="CDD" id="cd04673">
    <property type="entry name" value="NUDIX_ADPRase"/>
    <property type="match status" value="1"/>
</dbReference>
<keyword evidence="1 2" id="KW-0378">Hydrolase</keyword>
<dbReference type="PANTHER" id="PTHR43736">
    <property type="entry name" value="ADP-RIBOSE PYROPHOSPHATASE"/>
    <property type="match status" value="1"/>
</dbReference>
<reference evidence="4" key="1">
    <citation type="submission" date="2020-10" db="EMBL/GenBank/DDBJ databases">
        <title>Unveiling of a novel bifunctional photoreceptor, Dualchrome1, isolated from a cosmopolitan green alga.</title>
        <authorList>
            <person name="Suzuki S."/>
            <person name="Kawachi M."/>
        </authorList>
    </citation>
    <scope>NUCLEOTIDE SEQUENCE</scope>
    <source>
        <strain evidence="4">NIES 2893</strain>
    </source>
</reference>
<dbReference type="SUPFAM" id="SSF55811">
    <property type="entry name" value="Nudix"/>
    <property type="match status" value="1"/>
</dbReference>
<evidence type="ECO:0000259" key="3">
    <source>
        <dbReference type="PROSITE" id="PS51462"/>
    </source>
</evidence>
<sequence length="227" mass="24615">MLRLLSRTASRAWLRTTPSPPVKCVSSQRCERTSLARTVASSAPAPSRRFPDAPRVGVGVCLLRAKPTEEHSANIVDCVEALLIRRSKPPNAGVWSFPGGSLNLGETLVACAERELLEETGLRMDASIFEPEPFVACDSIHRSSDGAVEWHYVIVEVCGAVARHNTPRAVPMDDAADLTWADVRTIGEMEKLGTATAPIAEYAGQCARKHGARILEMEKRNSAQSTP</sequence>
<accession>A0A830HM68</accession>
<name>A0A830HM68_9CHLO</name>
<evidence type="ECO:0000256" key="2">
    <source>
        <dbReference type="RuleBase" id="RU003476"/>
    </source>
</evidence>
<dbReference type="InterPro" id="IPR000086">
    <property type="entry name" value="NUDIX_hydrolase_dom"/>
</dbReference>
<evidence type="ECO:0000313" key="5">
    <source>
        <dbReference type="Proteomes" id="UP000660262"/>
    </source>
</evidence>
<feature type="domain" description="Nudix hydrolase" evidence="3">
    <location>
        <begin position="53"/>
        <end position="207"/>
    </location>
</feature>
<gene>
    <name evidence="4" type="ORF">PPROV_000487400</name>
</gene>
<proteinExistence type="inferred from homology"/>
<dbReference type="GO" id="GO:0016787">
    <property type="term" value="F:hydrolase activity"/>
    <property type="evidence" value="ECO:0007669"/>
    <property type="project" value="UniProtKB-KW"/>
</dbReference>
<dbReference type="AlphaFoldDB" id="A0A830HM68"/>
<dbReference type="InterPro" id="IPR015797">
    <property type="entry name" value="NUDIX_hydrolase-like_dom_sf"/>
</dbReference>
<organism evidence="4 5">
    <name type="scientific">Pycnococcus provasolii</name>
    <dbReference type="NCBI Taxonomy" id="41880"/>
    <lineage>
        <taxon>Eukaryota</taxon>
        <taxon>Viridiplantae</taxon>
        <taxon>Chlorophyta</taxon>
        <taxon>Pseudoscourfieldiophyceae</taxon>
        <taxon>Pseudoscourfieldiales</taxon>
        <taxon>Pycnococcaceae</taxon>
        <taxon>Pycnococcus</taxon>
    </lineage>
</organism>
<dbReference type="PROSITE" id="PS51462">
    <property type="entry name" value="NUDIX"/>
    <property type="match status" value="1"/>
</dbReference>
<evidence type="ECO:0000313" key="4">
    <source>
        <dbReference type="EMBL" id="GHP06127.1"/>
    </source>
</evidence>
<protein>
    <recommendedName>
        <fullName evidence="3">Nudix hydrolase domain-containing protein</fullName>
    </recommendedName>
</protein>
<dbReference type="PANTHER" id="PTHR43736:SF1">
    <property type="entry name" value="DIHYDRONEOPTERIN TRIPHOSPHATE DIPHOSPHATASE"/>
    <property type="match status" value="1"/>
</dbReference>
<dbReference type="PRINTS" id="PR00502">
    <property type="entry name" value="NUDIXFAMILY"/>
</dbReference>
<evidence type="ECO:0000256" key="1">
    <source>
        <dbReference type="ARBA" id="ARBA00022801"/>
    </source>
</evidence>
<dbReference type="OrthoDB" id="447842at2759"/>
<comment type="caution">
    <text evidence="4">The sequence shown here is derived from an EMBL/GenBank/DDBJ whole genome shotgun (WGS) entry which is preliminary data.</text>
</comment>
<dbReference type="InterPro" id="IPR020084">
    <property type="entry name" value="NUDIX_hydrolase_CS"/>
</dbReference>
<dbReference type="InterPro" id="IPR020476">
    <property type="entry name" value="Nudix_hydrolase"/>
</dbReference>
<dbReference type="Pfam" id="PF00293">
    <property type="entry name" value="NUDIX"/>
    <property type="match status" value="1"/>
</dbReference>
<dbReference type="Gene3D" id="3.90.79.10">
    <property type="entry name" value="Nucleoside Triphosphate Pyrophosphohydrolase"/>
    <property type="match status" value="1"/>
</dbReference>
<dbReference type="EMBL" id="BNJQ01000012">
    <property type="protein sequence ID" value="GHP06127.1"/>
    <property type="molecule type" value="Genomic_DNA"/>
</dbReference>
<keyword evidence="5" id="KW-1185">Reference proteome</keyword>